<evidence type="ECO:0000256" key="6">
    <source>
        <dbReference type="ARBA" id="ARBA00022833"/>
    </source>
</evidence>
<evidence type="ECO:0000256" key="3">
    <source>
        <dbReference type="ARBA" id="ARBA00022723"/>
    </source>
</evidence>
<proteinExistence type="inferred from homology"/>
<evidence type="ECO:0000256" key="4">
    <source>
        <dbReference type="ARBA" id="ARBA00022759"/>
    </source>
</evidence>
<feature type="binding site" evidence="7">
    <location>
        <position position="117"/>
    </location>
    <ligand>
        <name>Zn(2+)</name>
        <dbReference type="ChEBI" id="CHEBI:29105"/>
        <note>catalytic</note>
    </ligand>
</feature>
<dbReference type="InterPro" id="IPR023091">
    <property type="entry name" value="MetalPrtase_cat_dom_sf_prd"/>
</dbReference>
<evidence type="ECO:0000256" key="1">
    <source>
        <dbReference type="ARBA" id="ARBA00010875"/>
    </source>
</evidence>
<keyword evidence="7" id="KW-0963">Cytoplasm</keyword>
<organism evidence="8">
    <name type="scientific">Singulisphaera sp. Ch08</name>
    <dbReference type="NCBI Taxonomy" id="3120278"/>
    <lineage>
        <taxon>Bacteria</taxon>
        <taxon>Pseudomonadati</taxon>
        <taxon>Planctomycetota</taxon>
        <taxon>Planctomycetia</taxon>
        <taxon>Isosphaerales</taxon>
        <taxon>Isosphaeraceae</taxon>
        <taxon>Singulisphaera</taxon>
    </lineage>
</organism>
<gene>
    <name evidence="7 8" type="primary">ybeY</name>
    <name evidence="8" type="ORF">V5E97_21705</name>
</gene>
<dbReference type="PANTHER" id="PTHR46986:SF1">
    <property type="entry name" value="ENDORIBONUCLEASE YBEY, CHLOROPLASTIC"/>
    <property type="match status" value="1"/>
</dbReference>
<dbReference type="NCBIfam" id="TIGR00043">
    <property type="entry name" value="rRNA maturation RNase YbeY"/>
    <property type="match status" value="1"/>
</dbReference>
<protein>
    <recommendedName>
        <fullName evidence="7">Endoribonuclease YbeY</fullName>
        <ecNumber evidence="7">3.1.-.-</ecNumber>
    </recommendedName>
</protein>
<keyword evidence="2 7" id="KW-0540">Nuclease</keyword>
<keyword evidence="4 7" id="KW-0255">Endonuclease</keyword>
<dbReference type="Pfam" id="PF02130">
    <property type="entry name" value="YbeY"/>
    <property type="match status" value="1"/>
</dbReference>
<comment type="similarity">
    <text evidence="1 7">Belongs to the endoribonuclease YbeY family.</text>
</comment>
<evidence type="ECO:0000256" key="5">
    <source>
        <dbReference type="ARBA" id="ARBA00022801"/>
    </source>
</evidence>
<dbReference type="GO" id="GO:0008270">
    <property type="term" value="F:zinc ion binding"/>
    <property type="evidence" value="ECO:0007669"/>
    <property type="project" value="UniProtKB-UniRule"/>
</dbReference>
<evidence type="ECO:0000313" key="8">
    <source>
        <dbReference type="EMBL" id="XBH00968.1"/>
    </source>
</evidence>
<comment type="subcellular location">
    <subcellularLocation>
        <location evidence="7">Cytoplasm</location>
    </subcellularLocation>
</comment>
<dbReference type="GO" id="GO:0005737">
    <property type="term" value="C:cytoplasm"/>
    <property type="evidence" value="ECO:0007669"/>
    <property type="project" value="UniProtKB-SubCell"/>
</dbReference>
<keyword evidence="7" id="KW-0690">Ribosome biogenesis</keyword>
<name>A0AAU7C6G9_9BACT</name>
<dbReference type="EC" id="3.1.-.-" evidence="7"/>
<feature type="binding site" evidence="7">
    <location>
        <position position="127"/>
    </location>
    <ligand>
        <name>Zn(2+)</name>
        <dbReference type="ChEBI" id="CHEBI:29105"/>
        <note>catalytic</note>
    </ligand>
</feature>
<feature type="binding site" evidence="7">
    <location>
        <position position="121"/>
    </location>
    <ligand>
        <name>Zn(2+)</name>
        <dbReference type="ChEBI" id="CHEBI:29105"/>
        <note>catalytic</note>
    </ligand>
</feature>
<dbReference type="InterPro" id="IPR002036">
    <property type="entry name" value="YbeY"/>
</dbReference>
<keyword evidence="7" id="KW-0698">rRNA processing</keyword>
<dbReference type="Gene3D" id="3.40.390.30">
    <property type="entry name" value="Metalloproteases ('zincins'), catalytic domain"/>
    <property type="match status" value="1"/>
</dbReference>
<dbReference type="RefSeq" id="WP_406693650.1">
    <property type="nucleotide sequence ID" value="NZ_CP155447.1"/>
</dbReference>
<evidence type="ECO:0000256" key="7">
    <source>
        <dbReference type="HAMAP-Rule" id="MF_00009"/>
    </source>
</evidence>
<evidence type="ECO:0000256" key="2">
    <source>
        <dbReference type="ARBA" id="ARBA00022722"/>
    </source>
</evidence>
<dbReference type="HAMAP" id="MF_00009">
    <property type="entry name" value="Endoribonucl_YbeY"/>
    <property type="match status" value="1"/>
</dbReference>
<keyword evidence="3 7" id="KW-0479">Metal-binding</keyword>
<sequence>MADDTIPAHPDIAISNTQGHLKIDPEALRGLAGRVLLGEGVRQAEISIVLVDDQTIHALNDRHLGHNWPTDVITFPLSEPDDTTLAAELVVSAEMAVVTARQAGTDPCAELALYVVHGLLHLCGYDDQTPEDRIRIRRREDEILTSEGLTNTFSLVGPPEVTETERESVRWAV</sequence>
<comment type="function">
    <text evidence="7">Single strand-specific metallo-endoribonuclease involved in late-stage 70S ribosome quality control and in maturation of the 3' terminus of the 16S rRNA.</text>
</comment>
<dbReference type="AlphaFoldDB" id="A0AAU7C6G9"/>
<reference evidence="8" key="1">
    <citation type="submission" date="2024-05" db="EMBL/GenBank/DDBJ databases">
        <title>Planctomycetes of the genus Singulisphaera possess chitinolytic capabilities.</title>
        <authorList>
            <person name="Ivanova A."/>
        </authorList>
    </citation>
    <scope>NUCLEOTIDE SEQUENCE</scope>
    <source>
        <strain evidence="8">Ch08T</strain>
    </source>
</reference>
<accession>A0AAU7C6G9</accession>
<keyword evidence="5 7" id="KW-0378">Hydrolase</keyword>
<dbReference type="GO" id="GO:0006364">
    <property type="term" value="P:rRNA processing"/>
    <property type="evidence" value="ECO:0007669"/>
    <property type="project" value="UniProtKB-UniRule"/>
</dbReference>
<keyword evidence="6 7" id="KW-0862">Zinc</keyword>
<dbReference type="GO" id="GO:0004521">
    <property type="term" value="F:RNA endonuclease activity"/>
    <property type="evidence" value="ECO:0007669"/>
    <property type="project" value="UniProtKB-UniRule"/>
</dbReference>
<dbReference type="EMBL" id="CP155447">
    <property type="protein sequence ID" value="XBH00968.1"/>
    <property type="molecule type" value="Genomic_DNA"/>
</dbReference>
<dbReference type="GO" id="GO:0004222">
    <property type="term" value="F:metalloendopeptidase activity"/>
    <property type="evidence" value="ECO:0007669"/>
    <property type="project" value="InterPro"/>
</dbReference>
<comment type="cofactor">
    <cofactor evidence="7">
        <name>Zn(2+)</name>
        <dbReference type="ChEBI" id="CHEBI:29105"/>
    </cofactor>
    <text evidence="7">Binds 1 zinc ion.</text>
</comment>
<dbReference type="SUPFAM" id="SSF55486">
    <property type="entry name" value="Metalloproteases ('zincins'), catalytic domain"/>
    <property type="match status" value="1"/>
</dbReference>
<dbReference type="PANTHER" id="PTHR46986">
    <property type="entry name" value="ENDORIBONUCLEASE YBEY, CHLOROPLASTIC"/>
    <property type="match status" value="1"/>
</dbReference>